<name>A0ABR3F0W1_9AGAR</name>
<protein>
    <recommendedName>
        <fullName evidence="3">Ricin B lectin domain-containing protein</fullName>
    </recommendedName>
</protein>
<proteinExistence type="predicted"/>
<organism evidence="1 2">
    <name type="scientific">Marasmius crinis-equi</name>
    <dbReference type="NCBI Taxonomy" id="585013"/>
    <lineage>
        <taxon>Eukaryota</taxon>
        <taxon>Fungi</taxon>
        <taxon>Dikarya</taxon>
        <taxon>Basidiomycota</taxon>
        <taxon>Agaricomycotina</taxon>
        <taxon>Agaricomycetes</taxon>
        <taxon>Agaricomycetidae</taxon>
        <taxon>Agaricales</taxon>
        <taxon>Marasmiineae</taxon>
        <taxon>Marasmiaceae</taxon>
        <taxon>Marasmius</taxon>
    </lineage>
</organism>
<dbReference type="Proteomes" id="UP001465976">
    <property type="component" value="Unassembled WGS sequence"/>
</dbReference>
<comment type="caution">
    <text evidence="1">The sequence shown here is derived from an EMBL/GenBank/DDBJ whole genome shotgun (WGS) entry which is preliminary data.</text>
</comment>
<accession>A0ABR3F0W1</accession>
<gene>
    <name evidence="1" type="ORF">V5O48_013138</name>
</gene>
<sequence length="219" mass="23918">MQVAMMGSGVDSSTTEKYLSLNSKTKGTIQDGTYRITTQGDDQYSQSLYLATDSGSVKAFPGAGHSENSLWRITRIYTPADSFNINSPVPLLASPKKNGKDYSSIPQVSAPRYKVENVGSGEFLGLSRSRLILITTKDPDTPLEVAISPTPSPSNPTGFQIYTTLPDEVWGTLEEYYLHVGIWQLTPEGKPVIPAPILLASKVFPESDCVWGLELVERK</sequence>
<keyword evidence="2" id="KW-1185">Reference proteome</keyword>
<dbReference type="EMBL" id="JBAHYK010001248">
    <property type="protein sequence ID" value="KAL0568835.1"/>
    <property type="molecule type" value="Genomic_DNA"/>
</dbReference>
<evidence type="ECO:0008006" key="3">
    <source>
        <dbReference type="Google" id="ProtNLM"/>
    </source>
</evidence>
<evidence type="ECO:0000313" key="2">
    <source>
        <dbReference type="Proteomes" id="UP001465976"/>
    </source>
</evidence>
<reference evidence="1 2" key="1">
    <citation type="submission" date="2024-02" db="EMBL/GenBank/DDBJ databases">
        <title>A draft genome for the cacao thread blight pathogen Marasmius crinis-equi.</title>
        <authorList>
            <person name="Cohen S.P."/>
            <person name="Baruah I.K."/>
            <person name="Amoako-Attah I."/>
            <person name="Bukari Y."/>
            <person name="Meinhardt L.W."/>
            <person name="Bailey B.A."/>
        </authorList>
    </citation>
    <scope>NUCLEOTIDE SEQUENCE [LARGE SCALE GENOMIC DNA]</scope>
    <source>
        <strain evidence="1 2">GH-76</strain>
    </source>
</reference>
<evidence type="ECO:0000313" key="1">
    <source>
        <dbReference type="EMBL" id="KAL0568835.1"/>
    </source>
</evidence>